<sequence>MLDPNNYRLDEGQATKTYTNQEVINAQDEIETKLVKENISDLKSSILNNGFLEVDKIVVKVLQNLDDEIPKYLVIEGNRRTSAFKSLISENYESGTQQFKTDFPKELQNKYKSINVILVQGTEEEINNYSQRLMGIRHVSGPKKWGGYQSAKLINDMWATFNIGKHLKYEKIGSFLGIRPKEVKLRHEAYLALLQMKKNPNYSSQASSSLYTLFHEMVSSNKYFKYTWLGWSDEKLEFTANKPLERVYKGILPDDEKKKEINNPAKLRHLAKIVAIKEVREQIESGTCLNDVDYDFDASKRVSKIKSFITFVVKQELEDLPESELNLYRTLSLKLSELISGEDK</sequence>
<organism evidence="1 2">
    <name type="scientific">Paraglaciecola psychrophila 170</name>
    <dbReference type="NCBI Taxonomy" id="1129794"/>
    <lineage>
        <taxon>Bacteria</taxon>
        <taxon>Pseudomonadati</taxon>
        <taxon>Pseudomonadota</taxon>
        <taxon>Gammaproteobacteria</taxon>
        <taxon>Alteromonadales</taxon>
        <taxon>Alteromonadaceae</taxon>
        <taxon>Paraglaciecola</taxon>
    </lineage>
</organism>
<dbReference type="PATRIC" id="fig|1129794.4.peg.4717"/>
<dbReference type="KEGG" id="gps:C427_4736"/>
<name>K6Z4A1_9ALTE</name>
<protein>
    <recommendedName>
        <fullName evidence="3">ParB/Sulfiredoxin domain-containing protein</fullName>
    </recommendedName>
</protein>
<evidence type="ECO:0008006" key="3">
    <source>
        <dbReference type="Google" id="ProtNLM"/>
    </source>
</evidence>
<dbReference type="STRING" id="1129794.C427_4736"/>
<dbReference type="HOGENOM" id="CLU_806199_0_0_6"/>
<proteinExistence type="predicted"/>
<gene>
    <name evidence="1" type="ORF">C427_4736</name>
</gene>
<evidence type="ECO:0000313" key="1">
    <source>
        <dbReference type="EMBL" id="AGH46835.1"/>
    </source>
</evidence>
<dbReference type="AlphaFoldDB" id="K6Z4A1"/>
<dbReference type="Proteomes" id="UP000011864">
    <property type="component" value="Chromosome"/>
</dbReference>
<accession>K6Z4A1</accession>
<dbReference type="EMBL" id="CP003837">
    <property type="protein sequence ID" value="AGH46835.1"/>
    <property type="molecule type" value="Genomic_DNA"/>
</dbReference>
<dbReference type="eggNOG" id="COG1475">
    <property type="taxonomic scope" value="Bacteria"/>
</dbReference>
<dbReference type="OrthoDB" id="8442375at2"/>
<reference evidence="1 2" key="1">
    <citation type="journal article" date="2013" name="Genome Announc.">
        <title>Complete Genome Sequence of Glaciecola psychrophila Strain 170T.</title>
        <authorList>
            <person name="Yin J."/>
            <person name="Chen J."/>
            <person name="Liu G."/>
            <person name="Yu Y."/>
            <person name="Song L."/>
            <person name="Wang X."/>
            <person name="Qu X."/>
        </authorList>
    </citation>
    <scope>NUCLEOTIDE SEQUENCE [LARGE SCALE GENOMIC DNA]</scope>
    <source>
        <strain evidence="1 2">170</strain>
    </source>
</reference>
<evidence type="ECO:0000313" key="2">
    <source>
        <dbReference type="Proteomes" id="UP000011864"/>
    </source>
</evidence>
<keyword evidence="2" id="KW-1185">Reference proteome</keyword>